<dbReference type="GO" id="GO:0004497">
    <property type="term" value="F:monooxygenase activity"/>
    <property type="evidence" value="ECO:0007669"/>
    <property type="project" value="UniProtKB-KW"/>
</dbReference>
<dbReference type="PANTHER" id="PTHR24305:SF222">
    <property type="entry name" value="CYTOCHROME P450 MONOOXYGENASE STCS"/>
    <property type="match status" value="1"/>
</dbReference>
<comment type="cofactor">
    <cofactor evidence="4">
        <name>heme</name>
        <dbReference type="ChEBI" id="CHEBI:30413"/>
    </cofactor>
</comment>
<dbReference type="GO" id="GO:0005506">
    <property type="term" value="F:iron ion binding"/>
    <property type="evidence" value="ECO:0007669"/>
    <property type="project" value="InterPro"/>
</dbReference>
<dbReference type="OrthoDB" id="10029320at2759"/>
<dbReference type="PANTHER" id="PTHR24305">
    <property type="entry name" value="CYTOCHROME P450"/>
    <property type="match status" value="1"/>
</dbReference>
<dbReference type="AlphaFoldDB" id="M7SJY4"/>
<evidence type="ECO:0000256" key="2">
    <source>
        <dbReference type="ARBA" id="ARBA00022723"/>
    </source>
</evidence>
<dbReference type="OMA" id="AYDEWDS"/>
<dbReference type="eggNOG" id="KOG0157">
    <property type="taxonomic scope" value="Eukaryota"/>
</dbReference>
<evidence type="ECO:0000256" key="4">
    <source>
        <dbReference type="PIRSR" id="PIRSR602401-1"/>
    </source>
</evidence>
<dbReference type="PRINTS" id="PR00385">
    <property type="entry name" value="P450"/>
</dbReference>
<feature type="binding site" description="axial binding residue" evidence="4">
    <location>
        <position position="473"/>
    </location>
    <ligand>
        <name>heme</name>
        <dbReference type="ChEBI" id="CHEBI:30413"/>
    </ligand>
    <ligandPart>
        <name>Fe</name>
        <dbReference type="ChEBI" id="CHEBI:18248"/>
    </ligandPart>
</feature>
<dbReference type="SUPFAM" id="SSF48264">
    <property type="entry name" value="Cytochrome P450"/>
    <property type="match status" value="1"/>
</dbReference>
<protein>
    <submittedName>
        <fullName evidence="5">Putative afln vera monooxygenase protein</fullName>
    </submittedName>
</protein>
<dbReference type="HOGENOM" id="CLU_020492_1_0_1"/>
<keyword evidence="5" id="KW-0560">Oxidoreductase</keyword>
<dbReference type="InterPro" id="IPR036396">
    <property type="entry name" value="Cyt_P450_sf"/>
</dbReference>
<dbReference type="CDD" id="cd11051">
    <property type="entry name" value="CYP59-like"/>
    <property type="match status" value="1"/>
</dbReference>
<evidence type="ECO:0000313" key="6">
    <source>
        <dbReference type="Proteomes" id="UP000012174"/>
    </source>
</evidence>
<keyword evidence="5" id="KW-0503">Monooxygenase</keyword>
<keyword evidence="1 4" id="KW-0349">Heme</keyword>
<proteinExistence type="predicted"/>
<accession>M7SJY4</accession>
<dbReference type="InterPro" id="IPR001128">
    <property type="entry name" value="Cyt_P450"/>
</dbReference>
<gene>
    <name evidence="5" type="ORF">UCREL1_6371</name>
</gene>
<sequence>MAQLSKSTVVAVAVAALTFLVVKFKANKQHVRKLQAANVPMPKFHPVFGHFIALKECIQALPRNTTMHVVVRQMSKQFPNGIFYLNLWPFNKTMLIVGDGYAASQVEAAFLDKPPDVCSTMEVINGGPSIMTMHGSTWKKWRGLFNPGFAAGYMTGLAPAIADEVAVFCILLQNLAMKNEVVQLEEYTLRLTFDVIGRVTLDARLQYQTQGSPLAECLRRQIVWTQFGTTFNPFRRYLSPRPLIQRYNSYRMNRYLDTEIDKRFEELAASRQMHSKKSQAPSRSVISLAMDKYLEEAGSTAELSKKAFKQLVKPHLRMFLYAGHDTTSSTLLYSYFLLSRHPEVLSKVRAEHDTIFGPDYSIEHCSQAIAKNPSLLNQIPYTLAFIKEVLRLFPPAGSMREGGPNFVLTDGQGRQYPTEGCNVWALSLVMHHKPDAFINPEELIPERWLVGPEDPLYPKKGTWRAFEWGPRACIGQTLALLELKVALVMTVRMFDIDPAYDQWDKANPTKGAIKLVEGNRAYQAELGGGGARPANEFPVSVKLRL</sequence>
<dbReference type="KEGG" id="ela:UCREL1_6371"/>
<organism evidence="5 6">
    <name type="scientific">Eutypa lata (strain UCR-EL1)</name>
    <name type="common">Grapevine dieback disease fungus</name>
    <name type="synonym">Eutypa armeniacae</name>
    <dbReference type="NCBI Taxonomy" id="1287681"/>
    <lineage>
        <taxon>Eukaryota</taxon>
        <taxon>Fungi</taxon>
        <taxon>Dikarya</taxon>
        <taxon>Ascomycota</taxon>
        <taxon>Pezizomycotina</taxon>
        <taxon>Sordariomycetes</taxon>
        <taxon>Xylariomycetidae</taxon>
        <taxon>Xylariales</taxon>
        <taxon>Diatrypaceae</taxon>
        <taxon>Eutypa</taxon>
    </lineage>
</organism>
<evidence type="ECO:0000256" key="1">
    <source>
        <dbReference type="ARBA" id="ARBA00022617"/>
    </source>
</evidence>
<dbReference type="Proteomes" id="UP000012174">
    <property type="component" value="Unassembled WGS sequence"/>
</dbReference>
<dbReference type="EMBL" id="KB706609">
    <property type="protein sequence ID" value="EMR66639.1"/>
    <property type="molecule type" value="Genomic_DNA"/>
</dbReference>
<dbReference type="GO" id="GO:0016705">
    <property type="term" value="F:oxidoreductase activity, acting on paired donors, with incorporation or reduction of molecular oxygen"/>
    <property type="evidence" value="ECO:0007669"/>
    <property type="project" value="InterPro"/>
</dbReference>
<reference evidence="6" key="1">
    <citation type="journal article" date="2013" name="Genome Announc.">
        <title>Draft genome sequence of the grapevine dieback fungus Eutypa lata UCR-EL1.</title>
        <authorList>
            <person name="Blanco-Ulate B."/>
            <person name="Rolshausen P.E."/>
            <person name="Cantu D."/>
        </authorList>
    </citation>
    <scope>NUCLEOTIDE SEQUENCE [LARGE SCALE GENOMIC DNA]</scope>
    <source>
        <strain evidence="6">UCR-EL1</strain>
    </source>
</reference>
<dbReference type="PRINTS" id="PR00463">
    <property type="entry name" value="EP450I"/>
</dbReference>
<keyword evidence="3 4" id="KW-0408">Iron</keyword>
<dbReference type="GO" id="GO:0020037">
    <property type="term" value="F:heme binding"/>
    <property type="evidence" value="ECO:0007669"/>
    <property type="project" value="InterPro"/>
</dbReference>
<dbReference type="Gene3D" id="1.10.630.10">
    <property type="entry name" value="Cytochrome P450"/>
    <property type="match status" value="1"/>
</dbReference>
<keyword evidence="6" id="KW-1185">Reference proteome</keyword>
<dbReference type="InterPro" id="IPR002401">
    <property type="entry name" value="Cyt_P450_E_grp-I"/>
</dbReference>
<name>M7SJY4_EUTLA</name>
<keyword evidence="2 4" id="KW-0479">Metal-binding</keyword>
<evidence type="ECO:0000256" key="3">
    <source>
        <dbReference type="ARBA" id="ARBA00023004"/>
    </source>
</evidence>
<evidence type="ECO:0000313" key="5">
    <source>
        <dbReference type="EMBL" id="EMR66639.1"/>
    </source>
</evidence>
<dbReference type="Pfam" id="PF00067">
    <property type="entry name" value="p450"/>
    <property type="match status" value="1"/>
</dbReference>
<dbReference type="InterPro" id="IPR050121">
    <property type="entry name" value="Cytochrome_P450_monoxygenase"/>
</dbReference>